<sequence>MNTPLLPAHDTEAKPRRAVLLGVGNILLSDEGVGVRLVERILDRQRLPAGVAVLDGGTCAMEMLEDLEHLDLLVIADCVRSGRTPGSVVVLRDDEVPAFFRTKLSPHQVGLADVLATLRFLGRAPRCTVVVGVEPQSLATGMSLSSAVRAALPLAEEALLDALAGGGCALAALQEAA</sequence>
<comment type="similarity">
    <text evidence="1">Belongs to the peptidase A31 family.</text>
</comment>
<dbReference type="AlphaFoldDB" id="N6YLG9"/>
<dbReference type="PANTHER" id="PTHR30302:SF1">
    <property type="entry name" value="HYDROGENASE 2 MATURATION PROTEASE"/>
    <property type="match status" value="1"/>
</dbReference>
<dbReference type="GO" id="GO:0004190">
    <property type="term" value="F:aspartic-type endopeptidase activity"/>
    <property type="evidence" value="ECO:0007669"/>
    <property type="project" value="UniProtKB-KW"/>
</dbReference>
<evidence type="ECO:0000256" key="3">
    <source>
        <dbReference type="ARBA" id="ARBA00022670"/>
    </source>
</evidence>
<dbReference type="Pfam" id="PF01750">
    <property type="entry name" value="HycI"/>
    <property type="match status" value="1"/>
</dbReference>
<dbReference type="OrthoDB" id="9792731at2"/>
<dbReference type="InterPro" id="IPR023430">
    <property type="entry name" value="Pept_HybD-like_dom_sf"/>
</dbReference>
<keyword evidence="5" id="KW-0064">Aspartyl protease</keyword>
<dbReference type="FunFam" id="3.40.50.1450:FF:000002">
    <property type="entry name" value="Hydrogenase 1 maturation protease"/>
    <property type="match status" value="1"/>
</dbReference>
<keyword evidence="3" id="KW-0645">Protease</keyword>
<dbReference type="RefSeq" id="WP_004378931.1">
    <property type="nucleotide sequence ID" value="NZ_AMXF01000262.1"/>
</dbReference>
<reference evidence="7 8" key="1">
    <citation type="submission" date="2012-09" db="EMBL/GenBank/DDBJ databases">
        <title>Draft Genome Sequences of 6 Strains from Genus Thauera.</title>
        <authorList>
            <person name="Liu B."/>
            <person name="Shapleigh J.P."/>
            <person name="Frostegard A.H."/>
        </authorList>
    </citation>
    <scope>NUCLEOTIDE SEQUENCE [LARGE SCALE GENOMIC DNA]</scope>
    <source>
        <strain evidence="7 8">B4P</strain>
    </source>
</reference>
<dbReference type="EMBL" id="AMXF01000262">
    <property type="protein sequence ID" value="ENO95191.1"/>
    <property type="molecule type" value="Genomic_DNA"/>
</dbReference>
<dbReference type="Gene3D" id="3.40.50.1450">
    <property type="entry name" value="HybD-like"/>
    <property type="match status" value="1"/>
</dbReference>
<dbReference type="NCBIfam" id="TIGR00072">
    <property type="entry name" value="hydrog_prot"/>
    <property type="match status" value="1"/>
</dbReference>
<dbReference type="GO" id="GO:0016485">
    <property type="term" value="P:protein processing"/>
    <property type="evidence" value="ECO:0007669"/>
    <property type="project" value="TreeGrafter"/>
</dbReference>
<accession>N6YLG9</accession>
<dbReference type="InterPro" id="IPR000671">
    <property type="entry name" value="Peptidase_A31"/>
</dbReference>
<evidence type="ECO:0000313" key="7">
    <source>
        <dbReference type="EMBL" id="ENO95191.1"/>
    </source>
</evidence>
<keyword evidence="2" id="KW-0533">Nickel</keyword>
<dbReference type="SUPFAM" id="SSF53163">
    <property type="entry name" value="HybD-like"/>
    <property type="match status" value="1"/>
</dbReference>
<evidence type="ECO:0000256" key="6">
    <source>
        <dbReference type="ARBA" id="ARBA00022801"/>
    </source>
</evidence>
<evidence type="ECO:0000256" key="5">
    <source>
        <dbReference type="ARBA" id="ARBA00022750"/>
    </source>
</evidence>
<evidence type="ECO:0000256" key="2">
    <source>
        <dbReference type="ARBA" id="ARBA00022596"/>
    </source>
</evidence>
<dbReference type="GO" id="GO:0046872">
    <property type="term" value="F:metal ion binding"/>
    <property type="evidence" value="ECO:0007669"/>
    <property type="project" value="UniProtKB-KW"/>
</dbReference>
<dbReference type="GO" id="GO:0008047">
    <property type="term" value="F:enzyme activator activity"/>
    <property type="evidence" value="ECO:0007669"/>
    <property type="project" value="InterPro"/>
</dbReference>
<dbReference type="CDD" id="cd06062">
    <property type="entry name" value="H2MP_MemB-H2up"/>
    <property type="match status" value="1"/>
</dbReference>
<protein>
    <submittedName>
        <fullName evidence="7">Hydrogenase expression/formation protein</fullName>
    </submittedName>
</protein>
<evidence type="ECO:0000256" key="1">
    <source>
        <dbReference type="ARBA" id="ARBA00006814"/>
    </source>
</evidence>
<dbReference type="PANTHER" id="PTHR30302">
    <property type="entry name" value="HYDROGENASE 1 MATURATION PROTEASE"/>
    <property type="match status" value="1"/>
</dbReference>
<gene>
    <name evidence="7" type="ORF">C667_20280</name>
</gene>
<dbReference type="PRINTS" id="PR00446">
    <property type="entry name" value="HYDRGNUPTAKE"/>
</dbReference>
<evidence type="ECO:0000313" key="8">
    <source>
        <dbReference type="Proteomes" id="UP000013047"/>
    </source>
</evidence>
<evidence type="ECO:0000256" key="4">
    <source>
        <dbReference type="ARBA" id="ARBA00022723"/>
    </source>
</evidence>
<keyword evidence="4" id="KW-0479">Metal-binding</keyword>
<name>N6YLG9_9RHOO</name>
<dbReference type="MEROPS" id="A31.001"/>
<proteinExistence type="inferred from homology"/>
<comment type="caution">
    <text evidence="7">The sequence shown here is derived from an EMBL/GenBank/DDBJ whole genome shotgun (WGS) entry which is preliminary data.</text>
</comment>
<dbReference type="Proteomes" id="UP000013047">
    <property type="component" value="Unassembled WGS sequence"/>
</dbReference>
<keyword evidence="8" id="KW-1185">Reference proteome</keyword>
<organism evidence="7 8">
    <name type="scientific">Thauera phenylacetica B4P</name>
    <dbReference type="NCBI Taxonomy" id="1234382"/>
    <lineage>
        <taxon>Bacteria</taxon>
        <taxon>Pseudomonadati</taxon>
        <taxon>Pseudomonadota</taxon>
        <taxon>Betaproteobacteria</taxon>
        <taxon>Rhodocyclales</taxon>
        <taxon>Zoogloeaceae</taxon>
        <taxon>Thauera</taxon>
    </lineage>
</organism>
<keyword evidence="6" id="KW-0378">Hydrolase</keyword>